<proteinExistence type="predicted"/>
<evidence type="ECO:0000313" key="2">
    <source>
        <dbReference type="EMBL" id="CAL4075927.1"/>
    </source>
</evidence>
<reference evidence="2 3" key="1">
    <citation type="submission" date="2024-05" db="EMBL/GenBank/DDBJ databases">
        <authorList>
            <person name="Wallberg A."/>
        </authorList>
    </citation>
    <scope>NUCLEOTIDE SEQUENCE [LARGE SCALE GENOMIC DNA]</scope>
</reference>
<feature type="chain" id="PRO_5043506170" description="Chemosensory protein" evidence="1">
    <location>
        <begin position="37"/>
        <end position="147"/>
    </location>
</feature>
<dbReference type="Gene3D" id="1.10.2080.10">
    <property type="entry name" value="Insect odorant-binding protein A10/Ejaculatory bulb-specific protein 3"/>
    <property type="match status" value="1"/>
</dbReference>
<keyword evidence="3" id="KW-1185">Reference proteome</keyword>
<dbReference type="Pfam" id="PF03392">
    <property type="entry name" value="OS-D"/>
    <property type="match status" value="1"/>
</dbReference>
<dbReference type="InterPro" id="IPR005055">
    <property type="entry name" value="A10/PebIII"/>
</dbReference>
<accession>A0AAV2QB36</accession>
<protein>
    <recommendedName>
        <fullName evidence="4">Chemosensory protein</fullName>
    </recommendedName>
</protein>
<dbReference type="SUPFAM" id="SSF100910">
    <property type="entry name" value="Chemosensory protein Csp2"/>
    <property type="match status" value="1"/>
</dbReference>
<comment type="caution">
    <text evidence="2">The sequence shown here is derived from an EMBL/GenBank/DDBJ whole genome shotgun (WGS) entry which is preliminary data.</text>
</comment>
<evidence type="ECO:0000313" key="3">
    <source>
        <dbReference type="Proteomes" id="UP001497623"/>
    </source>
</evidence>
<keyword evidence="1" id="KW-0732">Signal</keyword>
<evidence type="ECO:0008006" key="4">
    <source>
        <dbReference type="Google" id="ProtNLM"/>
    </source>
</evidence>
<dbReference type="AlphaFoldDB" id="A0AAV2QB36"/>
<feature type="signal peptide" evidence="1">
    <location>
        <begin position="1"/>
        <end position="36"/>
    </location>
</feature>
<organism evidence="2 3">
    <name type="scientific">Meganyctiphanes norvegica</name>
    <name type="common">Northern krill</name>
    <name type="synonym">Thysanopoda norvegica</name>
    <dbReference type="NCBI Taxonomy" id="48144"/>
    <lineage>
        <taxon>Eukaryota</taxon>
        <taxon>Metazoa</taxon>
        <taxon>Ecdysozoa</taxon>
        <taxon>Arthropoda</taxon>
        <taxon>Crustacea</taxon>
        <taxon>Multicrustacea</taxon>
        <taxon>Malacostraca</taxon>
        <taxon>Eumalacostraca</taxon>
        <taxon>Eucarida</taxon>
        <taxon>Euphausiacea</taxon>
        <taxon>Euphausiidae</taxon>
        <taxon>Meganyctiphanes</taxon>
    </lineage>
</organism>
<sequence length="147" mass="16327">MHYHIALSSLQTAPQALLTRMRVAIILAAVFCVAYGQNDCKKDPCNAGCPQPAGNRLLTSLDALSPKEINDILIDPARVDFYMQCVLETGACDNTGGAMKEGLREWANTKQICRGCNACQTRKIAHIISVLQKRYKKYYDAVLTKYQ</sequence>
<dbReference type="EMBL" id="CAXKWB010004960">
    <property type="protein sequence ID" value="CAL4075927.1"/>
    <property type="molecule type" value="Genomic_DNA"/>
</dbReference>
<dbReference type="InterPro" id="IPR036682">
    <property type="entry name" value="OS_D_A10/PebIII_sf"/>
</dbReference>
<dbReference type="PANTHER" id="PTHR11257">
    <property type="entry name" value="CHEMOSENSORY PROTEIN-RELATED"/>
    <property type="match status" value="1"/>
</dbReference>
<gene>
    <name evidence="2" type="ORF">MNOR_LOCUS10006</name>
</gene>
<evidence type="ECO:0000256" key="1">
    <source>
        <dbReference type="SAM" id="SignalP"/>
    </source>
</evidence>
<name>A0AAV2QB36_MEGNR</name>
<dbReference type="Proteomes" id="UP001497623">
    <property type="component" value="Unassembled WGS sequence"/>
</dbReference>